<accession>A0ABZ1YIY9</accession>
<evidence type="ECO:0000313" key="2">
    <source>
        <dbReference type="Proteomes" id="UP001432062"/>
    </source>
</evidence>
<name>A0ABZ1YIY9_9NOCA</name>
<evidence type="ECO:0000313" key="1">
    <source>
        <dbReference type="EMBL" id="WUV43182.1"/>
    </source>
</evidence>
<dbReference type="RefSeq" id="WP_329405721.1">
    <property type="nucleotide sequence ID" value="NZ_CP109441.1"/>
</dbReference>
<protein>
    <submittedName>
        <fullName evidence="1">Uncharacterized protein</fullName>
    </submittedName>
</protein>
<reference evidence="1" key="1">
    <citation type="submission" date="2022-10" db="EMBL/GenBank/DDBJ databases">
        <title>The complete genomes of actinobacterial strains from the NBC collection.</title>
        <authorList>
            <person name="Joergensen T.S."/>
            <person name="Alvarez Arevalo M."/>
            <person name="Sterndorff E.B."/>
            <person name="Faurdal D."/>
            <person name="Vuksanovic O."/>
            <person name="Mourched A.-S."/>
            <person name="Charusanti P."/>
            <person name="Shaw S."/>
            <person name="Blin K."/>
            <person name="Weber T."/>
        </authorList>
    </citation>
    <scope>NUCLEOTIDE SEQUENCE</scope>
    <source>
        <strain evidence="1">NBC_01482</strain>
    </source>
</reference>
<proteinExistence type="predicted"/>
<gene>
    <name evidence="1" type="ORF">OG563_28600</name>
</gene>
<sequence>MSRSNEPDAQRAVEPALEPGEQLLTMLSATVSNWGDGGGYYIVRPVVTLLRVLNRRRWARAAGRSQGLRLRPAFIVAVTSQRV</sequence>
<organism evidence="1 2">
    <name type="scientific">Nocardia vinacea</name>
    <dbReference type="NCBI Taxonomy" id="96468"/>
    <lineage>
        <taxon>Bacteria</taxon>
        <taxon>Bacillati</taxon>
        <taxon>Actinomycetota</taxon>
        <taxon>Actinomycetes</taxon>
        <taxon>Mycobacteriales</taxon>
        <taxon>Nocardiaceae</taxon>
        <taxon>Nocardia</taxon>
    </lineage>
</organism>
<keyword evidence="2" id="KW-1185">Reference proteome</keyword>
<dbReference type="EMBL" id="CP109441">
    <property type="protein sequence ID" value="WUV43182.1"/>
    <property type="molecule type" value="Genomic_DNA"/>
</dbReference>
<dbReference type="Proteomes" id="UP001432062">
    <property type="component" value="Chromosome"/>
</dbReference>